<dbReference type="SUPFAM" id="SSF103107">
    <property type="entry name" value="Hypothetical protein c14orf129, hspc210"/>
    <property type="match status" value="1"/>
</dbReference>
<dbReference type="InterPro" id="IPR007967">
    <property type="entry name" value="GSKIP_dom"/>
</dbReference>
<dbReference type="InterPro" id="IPR023231">
    <property type="entry name" value="GSKIP_dom_sf"/>
</dbReference>
<evidence type="ECO:0000313" key="4">
    <source>
        <dbReference type="Proteomes" id="UP000092730"/>
    </source>
</evidence>
<reference evidence="3" key="4">
    <citation type="submission" date="2024-02" db="EMBL/GenBank/DDBJ databases">
        <title>Comparative genomics of Cryptococcus and Kwoniella reveals pathogenesis evolution and contrasting modes of karyotype evolution via chromosome fusion or intercentromeric recombination.</title>
        <authorList>
            <person name="Coelho M.A."/>
            <person name="David-Palma M."/>
            <person name="Shea T."/>
            <person name="Bowers K."/>
            <person name="McGinley-Smith S."/>
            <person name="Mohammad A.W."/>
            <person name="Gnirke A."/>
            <person name="Yurkov A.M."/>
            <person name="Nowrousian M."/>
            <person name="Sun S."/>
            <person name="Cuomo C.A."/>
            <person name="Heitman J."/>
        </authorList>
    </citation>
    <scope>NUCLEOTIDE SEQUENCE</scope>
    <source>
        <strain evidence="3">CBS 10118</strain>
    </source>
</reference>
<dbReference type="Pfam" id="PF05303">
    <property type="entry name" value="GSKIP_dom"/>
    <property type="match status" value="1"/>
</dbReference>
<gene>
    <name evidence="2" type="ORF">I302_05875</name>
    <name evidence="3" type="ORF">I302_106860</name>
</gene>
<dbReference type="AlphaFoldDB" id="A0A1B9G079"/>
<reference evidence="2" key="3">
    <citation type="submission" date="2014-01" db="EMBL/GenBank/DDBJ databases">
        <title>Evolution of pathogenesis and genome organization in the Tremellales.</title>
        <authorList>
            <person name="Cuomo C."/>
            <person name="Litvintseva A."/>
            <person name="Heitman J."/>
            <person name="Chen Y."/>
            <person name="Sun S."/>
            <person name="Springer D."/>
            <person name="Dromer F."/>
            <person name="Young S."/>
            <person name="Zeng Q."/>
            <person name="Chapman S."/>
            <person name="Gujja S."/>
            <person name="Saif S."/>
            <person name="Birren B."/>
        </authorList>
    </citation>
    <scope>NUCLEOTIDE SEQUENCE</scope>
    <source>
        <strain evidence="2">CBS 10118</strain>
    </source>
</reference>
<sequence>MTSSLPSSNILLNPLPEIRAALKSNSFGISSSRIIEDNSFPITQQDLESVKDEIRSTGMTSPRVVGRADIMLRQGEGMVGVRLDRSGWTVESIQKATPQIHPKLDRTYESLESLLIDLSPSYVKEMNNEIWKRFGMDKNGGDEEENESI</sequence>
<organism evidence="2">
    <name type="scientific">Kwoniella bestiolae CBS 10118</name>
    <dbReference type="NCBI Taxonomy" id="1296100"/>
    <lineage>
        <taxon>Eukaryota</taxon>
        <taxon>Fungi</taxon>
        <taxon>Dikarya</taxon>
        <taxon>Basidiomycota</taxon>
        <taxon>Agaricomycotina</taxon>
        <taxon>Tremellomycetes</taxon>
        <taxon>Tremellales</taxon>
        <taxon>Cryptococcaceae</taxon>
        <taxon>Kwoniella</taxon>
    </lineage>
</organism>
<keyword evidence="4" id="KW-1185">Reference proteome</keyword>
<dbReference type="KEGG" id="kbi:30210274"/>
<feature type="domain" description="GSKIP" evidence="1">
    <location>
        <begin position="80"/>
        <end position="133"/>
    </location>
</feature>
<dbReference type="Gene3D" id="3.30.2280.10">
    <property type="entry name" value="Hypothetical protein (hspc210)"/>
    <property type="match status" value="1"/>
</dbReference>
<dbReference type="GeneID" id="30210274"/>
<name>A0A1B9G079_9TREE</name>
<evidence type="ECO:0000259" key="1">
    <source>
        <dbReference type="Pfam" id="PF05303"/>
    </source>
</evidence>
<dbReference type="Proteomes" id="UP000092730">
    <property type="component" value="Chromosome 5"/>
</dbReference>
<dbReference type="OrthoDB" id="5804279at2759"/>
<accession>A0A1B9G079</accession>
<dbReference type="RefSeq" id="XP_019045485.1">
    <property type="nucleotide sequence ID" value="XM_019192488.1"/>
</dbReference>
<evidence type="ECO:0000313" key="3">
    <source>
        <dbReference type="EMBL" id="WVW84825.1"/>
    </source>
</evidence>
<dbReference type="EMBL" id="KI894022">
    <property type="protein sequence ID" value="OCF24415.1"/>
    <property type="molecule type" value="Genomic_DNA"/>
</dbReference>
<reference evidence="3" key="2">
    <citation type="submission" date="2013-07" db="EMBL/GenBank/DDBJ databases">
        <authorList>
            <consortium name="The Broad Institute Genome Sequencing Platform"/>
            <person name="Cuomo C."/>
            <person name="Litvintseva A."/>
            <person name="Chen Y."/>
            <person name="Heitman J."/>
            <person name="Sun S."/>
            <person name="Springer D."/>
            <person name="Dromer F."/>
            <person name="Young S.K."/>
            <person name="Zeng Q."/>
            <person name="Gargeya S."/>
            <person name="Fitzgerald M."/>
            <person name="Abouelleil A."/>
            <person name="Alvarado L."/>
            <person name="Berlin A.M."/>
            <person name="Chapman S.B."/>
            <person name="Dewar J."/>
            <person name="Goldberg J."/>
            <person name="Griggs A."/>
            <person name="Gujja S."/>
            <person name="Hansen M."/>
            <person name="Howarth C."/>
            <person name="Imamovic A."/>
            <person name="Larimer J."/>
            <person name="McCowan C."/>
            <person name="Murphy C."/>
            <person name="Pearson M."/>
            <person name="Priest M."/>
            <person name="Roberts A."/>
            <person name="Saif S."/>
            <person name="Shea T."/>
            <person name="Sykes S."/>
            <person name="Wortman J."/>
            <person name="Nusbaum C."/>
            <person name="Birren B."/>
        </authorList>
    </citation>
    <scope>NUCLEOTIDE SEQUENCE</scope>
    <source>
        <strain evidence="3">CBS 10118</strain>
    </source>
</reference>
<dbReference type="EMBL" id="CP144545">
    <property type="protein sequence ID" value="WVW84825.1"/>
    <property type="molecule type" value="Genomic_DNA"/>
</dbReference>
<protein>
    <recommendedName>
        <fullName evidence="1">GSKIP domain-containing protein</fullName>
    </recommendedName>
</protein>
<proteinExistence type="predicted"/>
<reference evidence="2" key="1">
    <citation type="submission" date="2013-07" db="EMBL/GenBank/DDBJ databases">
        <title>The Genome Sequence of Cryptococcus bestiolae CBS10118.</title>
        <authorList>
            <consortium name="The Broad Institute Genome Sequencing Platform"/>
            <person name="Cuomo C."/>
            <person name="Litvintseva A."/>
            <person name="Chen Y."/>
            <person name="Heitman J."/>
            <person name="Sun S."/>
            <person name="Springer D."/>
            <person name="Dromer F."/>
            <person name="Young S.K."/>
            <person name="Zeng Q."/>
            <person name="Gargeya S."/>
            <person name="Fitzgerald M."/>
            <person name="Abouelleil A."/>
            <person name="Alvarado L."/>
            <person name="Berlin A.M."/>
            <person name="Chapman S.B."/>
            <person name="Dewar J."/>
            <person name="Goldberg J."/>
            <person name="Griggs A."/>
            <person name="Gujja S."/>
            <person name="Hansen M."/>
            <person name="Howarth C."/>
            <person name="Imamovic A."/>
            <person name="Larimer J."/>
            <person name="McCowan C."/>
            <person name="Murphy C."/>
            <person name="Pearson M."/>
            <person name="Priest M."/>
            <person name="Roberts A."/>
            <person name="Saif S."/>
            <person name="Shea T."/>
            <person name="Sykes S."/>
            <person name="Wortman J."/>
            <person name="Nusbaum C."/>
            <person name="Birren B."/>
        </authorList>
    </citation>
    <scope>NUCLEOTIDE SEQUENCE [LARGE SCALE GENOMIC DNA]</scope>
    <source>
        <strain evidence="2">CBS 10118</strain>
    </source>
</reference>
<evidence type="ECO:0000313" key="2">
    <source>
        <dbReference type="EMBL" id="OCF24415.1"/>
    </source>
</evidence>
<dbReference type="VEuPathDB" id="FungiDB:I302_05875"/>